<comment type="subcellular location">
    <subcellularLocation>
        <location evidence="7">Cell junction</location>
        <location evidence="7">Plasmodesma</location>
    </subcellularLocation>
    <subcellularLocation>
        <location evidence="1">Cell membrane</location>
        <topology evidence="1">Single-pass type I membrane protein</topology>
    </subcellularLocation>
</comment>
<dbReference type="GO" id="GO:0005886">
    <property type="term" value="C:plasma membrane"/>
    <property type="evidence" value="ECO:0007669"/>
    <property type="project" value="UniProtKB-SubCell"/>
</dbReference>
<sequence length="202" mass="22103">MSEEHVADIGQQSSVQYDPQMLSQIWSDIQGLQEGLHILNINVNSSIHRLQEGLNTLTTNNTITVAYQCRDDLFNADRHACVAKIPAMLPALCGADVAATRVQLAACYLRYQAVGFGQAPSTQLLYKACDSRTLADVAGFEAKREATFHMAENDNGLFYTGSYQSLYVLVQCEGSLGNACGDCVRSATEQAKTASRISRREE</sequence>
<evidence type="ECO:0000256" key="7">
    <source>
        <dbReference type="ARBA" id="ARBA00024184"/>
    </source>
</evidence>
<gene>
    <name evidence="10" type="ORF">Fmac_016320</name>
</gene>
<keyword evidence="4" id="KW-0677">Repeat</keyword>
<dbReference type="PANTHER" id="PTHR32080:SF36">
    <property type="entry name" value="PLASMODESMATA-LOCATED PROTEIN 1"/>
    <property type="match status" value="1"/>
</dbReference>
<accession>A0ABD1MH58</accession>
<dbReference type="Gene3D" id="3.30.430.20">
    <property type="entry name" value="Gnk2 domain, C-X8-C-X2-C motif"/>
    <property type="match status" value="1"/>
</dbReference>
<comment type="similarity">
    <text evidence="8">Belongs to the cysteine-rich repeat secretory protein family. Plasmodesmata-located proteins (PDLD) subfamily.</text>
</comment>
<evidence type="ECO:0000313" key="10">
    <source>
        <dbReference type="EMBL" id="KAL2335107.1"/>
    </source>
</evidence>
<evidence type="ECO:0000259" key="9">
    <source>
        <dbReference type="PROSITE" id="PS51473"/>
    </source>
</evidence>
<dbReference type="EMBL" id="JBGMDY010000005">
    <property type="protein sequence ID" value="KAL2335107.1"/>
    <property type="molecule type" value="Genomic_DNA"/>
</dbReference>
<keyword evidence="3" id="KW-0732">Signal</keyword>
<evidence type="ECO:0000256" key="6">
    <source>
        <dbReference type="ARBA" id="ARBA00023157"/>
    </source>
</evidence>
<protein>
    <recommendedName>
        <fullName evidence="9">Gnk2-homologous domain-containing protein</fullName>
    </recommendedName>
</protein>
<dbReference type="InterPro" id="IPR051378">
    <property type="entry name" value="Cell2Cell_Antifungal"/>
</dbReference>
<dbReference type="InterPro" id="IPR038408">
    <property type="entry name" value="GNK2_sf"/>
</dbReference>
<organism evidence="10 11">
    <name type="scientific">Flemingia macrophylla</name>
    <dbReference type="NCBI Taxonomy" id="520843"/>
    <lineage>
        <taxon>Eukaryota</taxon>
        <taxon>Viridiplantae</taxon>
        <taxon>Streptophyta</taxon>
        <taxon>Embryophyta</taxon>
        <taxon>Tracheophyta</taxon>
        <taxon>Spermatophyta</taxon>
        <taxon>Magnoliopsida</taxon>
        <taxon>eudicotyledons</taxon>
        <taxon>Gunneridae</taxon>
        <taxon>Pentapetalae</taxon>
        <taxon>rosids</taxon>
        <taxon>fabids</taxon>
        <taxon>Fabales</taxon>
        <taxon>Fabaceae</taxon>
        <taxon>Papilionoideae</taxon>
        <taxon>50 kb inversion clade</taxon>
        <taxon>NPAAA clade</taxon>
        <taxon>indigoferoid/millettioid clade</taxon>
        <taxon>Phaseoleae</taxon>
        <taxon>Flemingia</taxon>
    </lineage>
</organism>
<proteinExistence type="inferred from homology"/>
<keyword evidence="6" id="KW-1015">Disulfide bond</keyword>
<dbReference type="Proteomes" id="UP001603857">
    <property type="component" value="Unassembled WGS sequence"/>
</dbReference>
<evidence type="ECO:0000256" key="8">
    <source>
        <dbReference type="ARBA" id="ARBA00038393"/>
    </source>
</evidence>
<evidence type="ECO:0000256" key="4">
    <source>
        <dbReference type="ARBA" id="ARBA00022737"/>
    </source>
</evidence>
<feature type="domain" description="Gnk2-homologous" evidence="9">
    <location>
        <begin position="10"/>
        <end position="116"/>
    </location>
</feature>
<dbReference type="AlphaFoldDB" id="A0ABD1MH58"/>
<dbReference type="PANTHER" id="PTHR32080">
    <property type="entry name" value="ANTIFUNGAL PROTEIN GINKBILOBIN-2-LIKE"/>
    <property type="match status" value="1"/>
</dbReference>
<comment type="caution">
    <text evidence="10">The sequence shown here is derived from an EMBL/GenBank/DDBJ whole genome shotgun (WGS) entry which is preliminary data.</text>
</comment>
<dbReference type="GO" id="GO:0009506">
    <property type="term" value="C:plasmodesma"/>
    <property type="evidence" value="ECO:0007669"/>
    <property type="project" value="UniProtKB-SubCell"/>
</dbReference>
<keyword evidence="2" id="KW-0945">Host-virus interaction</keyword>
<evidence type="ECO:0000256" key="3">
    <source>
        <dbReference type="ARBA" id="ARBA00022729"/>
    </source>
</evidence>
<evidence type="ECO:0000256" key="5">
    <source>
        <dbReference type="ARBA" id="ARBA00022949"/>
    </source>
</evidence>
<name>A0ABD1MH58_9FABA</name>
<dbReference type="InterPro" id="IPR002902">
    <property type="entry name" value="GNK2"/>
</dbReference>
<evidence type="ECO:0000256" key="1">
    <source>
        <dbReference type="ARBA" id="ARBA00004251"/>
    </source>
</evidence>
<evidence type="ECO:0000313" key="11">
    <source>
        <dbReference type="Proteomes" id="UP001603857"/>
    </source>
</evidence>
<keyword evidence="11" id="KW-1185">Reference proteome</keyword>
<keyword evidence="5" id="KW-0965">Cell junction</keyword>
<evidence type="ECO:0000256" key="2">
    <source>
        <dbReference type="ARBA" id="ARBA00022581"/>
    </source>
</evidence>
<dbReference type="PROSITE" id="PS51473">
    <property type="entry name" value="GNK2"/>
    <property type="match status" value="1"/>
</dbReference>
<reference evidence="10 11" key="1">
    <citation type="submission" date="2024-08" db="EMBL/GenBank/DDBJ databases">
        <title>Insights into the chromosomal genome structure of Flemingia macrophylla.</title>
        <authorList>
            <person name="Ding Y."/>
            <person name="Zhao Y."/>
            <person name="Bi W."/>
            <person name="Wu M."/>
            <person name="Zhao G."/>
            <person name="Gong Y."/>
            <person name="Li W."/>
            <person name="Zhang P."/>
        </authorList>
    </citation>
    <scope>NUCLEOTIDE SEQUENCE [LARGE SCALE GENOMIC DNA]</scope>
    <source>
        <strain evidence="10">DYQJB</strain>
        <tissue evidence="10">Leaf</tissue>
    </source>
</reference>